<evidence type="ECO:0000256" key="1">
    <source>
        <dbReference type="ARBA" id="ARBA00022849"/>
    </source>
</evidence>
<organism evidence="6 7">
    <name type="scientific">Methylobacter tundripaludum</name>
    <dbReference type="NCBI Taxonomy" id="173365"/>
    <lineage>
        <taxon>Bacteria</taxon>
        <taxon>Pseudomonadati</taxon>
        <taxon>Pseudomonadota</taxon>
        <taxon>Gammaproteobacteria</taxon>
        <taxon>Methylococcales</taxon>
        <taxon>Methylococcaceae</taxon>
        <taxon>Methylobacter</taxon>
    </lineage>
</organism>
<dbReference type="CDD" id="cd00090">
    <property type="entry name" value="HTH_ARSR"/>
    <property type="match status" value="1"/>
</dbReference>
<dbReference type="NCBIfam" id="NF033788">
    <property type="entry name" value="HTH_metalloreg"/>
    <property type="match status" value="1"/>
</dbReference>
<dbReference type="Proteomes" id="UP000240010">
    <property type="component" value="Unassembled WGS sequence"/>
</dbReference>
<keyword evidence="2" id="KW-0805">Transcription regulation</keyword>
<keyword evidence="3" id="KW-0238">DNA-binding</keyword>
<feature type="domain" description="HTH arsR-type" evidence="5">
    <location>
        <begin position="1"/>
        <end position="94"/>
    </location>
</feature>
<dbReference type="OMA" id="DGREHCV"/>
<dbReference type="AlphaFoldDB" id="A0A2S6HHW9"/>
<evidence type="ECO:0000313" key="6">
    <source>
        <dbReference type="EMBL" id="PPK77060.1"/>
    </source>
</evidence>
<sequence>MMTPTTLFKCLADETRLRCVVLLHKEGRLCVCELTHALDLLQPKISRHLAQLRQSNLLLDSREGQWVYYQINPELPAWVVEILDITVKQFAVNAKQQKDSGRLQAMDGRPEMTKYCG</sequence>
<dbReference type="PROSITE" id="PS50987">
    <property type="entry name" value="HTH_ARSR_2"/>
    <property type="match status" value="1"/>
</dbReference>
<comment type="caution">
    <text evidence="6">The sequence shown here is derived from an EMBL/GenBank/DDBJ whole genome shotgun (WGS) entry which is preliminary data.</text>
</comment>
<dbReference type="InterPro" id="IPR011991">
    <property type="entry name" value="ArsR-like_HTH"/>
</dbReference>
<keyword evidence="4" id="KW-0804">Transcription</keyword>
<dbReference type="PANTHER" id="PTHR33154:SF18">
    <property type="entry name" value="ARSENICAL RESISTANCE OPERON REPRESSOR"/>
    <property type="match status" value="1"/>
</dbReference>
<evidence type="ECO:0000313" key="7">
    <source>
        <dbReference type="Proteomes" id="UP000240010"/>
    </source>
</evidence>
<dbReference type="GO" id="GO:0003677">
    <property type="term" value="F:DNA binding"/>
    <property type="evidence" value="ECO:0007669"/>
    <property type="project" value="UniProtKB-KW"/>
</dbReference>
<protein>
    <submittedName>
        <fullName evidence="6">ArsR family transcriptional regulator</fullName>
    </submittedName>
</protein>
<reference evidence="6 7" key="1">
    <citation type="submission" date="2018-02" db="EMBL/GenBank/DDBJ databases">
        <title>Subsurface microbial communities from deep shales in Ohio and West Virginia, USA.</title>
        <authorList>
            <person name="Wrighton K."/>
        </authorList>
    </citation>
    <scope>NUCLEOTIDE SEQUENCE [LARGE SCALE GENOMIC DNA]</scope>
    <source>
        <strain evidence="6 7">OWC-DMM</strain>
    </source>
</reference>
<dbReference type="PRINTS" id="PR00778">
    <property type="entry name" value="HTHARSR"/>
</dbReference>
<dbReference type="Gene3D" id="1.10.10.10">
    <property type="entry name" value="Winged helix-like DNA-binding domain superfamily/Winged helix DNA-binding domain"/>
    <property type="match status" value="1"/>
</dbReference>
<dbReference type="FunFam" id="1.10.10.10:FF:000279">
    <property type="entry name" value="Transcriptional regulator, ArsR family"/>
    <property type="match status" value="1"/>
</dbReference>
<keyword evidence="1" id="KW-0059">Arsenical resistance</keyword>
<evidence type="ECO:0000256" key="4">
    <source>
        <dbReference type="ARBA" id="ARBA00023163"/>
    </source>
</evidence>
<dbReference type="InterPro" id="IPR001845">
    <property type="entry name" value="HTH_ArsR_DNA-bd_dom"/>
</dbReference>
<gene>
    <name evidence="6" type="ORF">B0F87_102166</name>
</gene>
<dbReference type="SMART" id="SM00418">
    <property type="entry name" value="HTH_ARSR"/>
    <property type="match status" value="1"/>
</dbReference>
<name>A0A2S6HHW9_9GAMM</name>
<dbReference type="Pfam" id="PF01022">
    <property type="entry name" value="HTH_5"/>
    <property type="match status" value="1"/>
</dbReference>
<evidence type="ECO:0000256" key="3">
    <source>
        <dbReference type="ARBA" id="ARBA00023125"/>
    </source>
</evidence>
<dbReference type="InterPro" id="IPR051081">
    <property type="entry name" value="HTH_MetalResp_TranReg"/>
</dbReference>
<evidence type="ECO:0000259" key="5">
    <source>
        <dbReference type="PROSITE" id="PS50987"/>
    </source>
</evidence>
<dbReference type="InterPro" id="IPR036390">
    <property type="entry name" value="WH_DNA-bd_sf"/>
</dbReference>
<dbReference type="SUPFAM" id="SSF46785">
    <property type="entry name" value="Winged helix' DNA-binding domain"/>
    <property type="match status" value="1"/>
</dbReference>
<dbReference type="NCBIfam" id="NF007528">
    <property type="entry name" value="PRK10141.1"/>
    <property type="match status" value="1"/>
</dbReference>
<dbReference type="InterPro" id="IPR036388">
    <property type="entry name" value="WH-like_DNA-bd_sf"/>
</dbReference>
<dbReference type="GO" id="GO:0003700">
    <property type="term" value="F:DNA-binding transcription factor activity"/>
    <property type="evidence" value="ECO:0007669"/>
    <property type="project" value="InterPro"/>
</dbReference>
<evidence type="ECO:0000256" key="2">
    <source>
        <dbReference type="ARBA" id="ARBA00023015"/>
    </source>
</evidence>
<dbReference type="GO" id="GO:0046685">
    <property type="term" value="P:response to arsenic-containing substance"/>
    <property type="evidence" value="ECO:0007669"/>
    <property type="project" value="UniProtKB-KW"/>
</dbReference>
<dbReference type="EMBL" id="PTIZ01000002">
    <property type="protein sequence ID" value="PPK77060.1"/>
    <property type="molecule type" value="Genomic_DNA"/>
</dbReference>
<accession>A0A2S6HHW9</accession>
<dbReference type="PANTHER" id="PTHR33154">
    <property type="entry name" value="TRANSCRIPTIONAL REGULATOR, ARSR FAMILY"/>
    <property type="match status" value="1"/>
</dbReference>
<proteinExistence type="predicted"/>